<accession>A0A061R6H4</accession>
<protein>
    <submittedName>
        <fullName evidence="4">Uncharacterized protein</fullName>
    </submittedName>
</protein>
<evidence type="ECO:0000256" key="1">
    <source>
        <dbReference type="PROSITE-ProRule" id="PRU00259"/>
    </source>
</evidence>
<dbReference type="AlphaFoldDB" id="A0A061R6H4"/>
<dbReference type="EMBL" id="GBEZ01017857">
    <property type="protein sequence ID" value="JAC68517.1"/>
    <property type="molecule type" value="Transcribed_RNA"/>
</dbReference>
<dbReference type="SUPFAM" id="SSF48371">
    <property type="entry name" value="ARM repeat"/>
    <property type="match status" value="1"/>
</dbReference>
<feature type="compositionally biased region" description="Low complexity" evidence="3">
    <location>
        <begin position="379"/>
        <end position="389"/>
    </location>
</feature>
<proteinExistence type="predicted"/>
<dbReference type="InterPro" id="IPR000225">
    <property type="entry name" value="Armadillo"/>
</dbReference>
<dbReference type="PROSITE" id="PS50176">
    <property type="entry name" value="ARM_REPEAT"/>
    <property type="match status" value="1"/>
</dbReference>
<reference evidence="4" key="1">
    <citation type="submission" date="2014-05" db="EMBL/GenBank/DDBJ databases">
        <title>The transcriptome of the halophilic microalga Tetraselmis sp. GSL018 isolated from the Great Salt Lake, Utah.</title>
        <authorList>
            <person name="Jinkerson R.E."/>
            <person name="D'Adamo S."/>
            <person name="Posewitz M.C."/>
        </authorList>
    </citation>
    <scope>NUCLEOTIDE SEQUENCE</scope>
    <source>
        <strain evidence="4">GSL018</strain>
    </source>
</reference>
<organism evidence="4">
    <name type="scientific">Tetraselmis sp. GSL018</name>
    <dbReference type="NCBI Taxonomy" id="582737"/>
    <lineage>
        <taxon>Eukaryota</taxon>
        <taxon>Viridiplantae</taxon>
        <taxon>Chlorophyta</taxon>
        <taxon>core chlorophytes</taxon>
        <taxon>Chlorodendrophyceae</taxon>
        <taxon>Chlorodendrales</taxon>
        <taxon>Chlorodendraceae</taxon>
        <taxon>Tetraselmis</taxon>
    </lineage>
</organism>
<feature type="region of interest" description="Disordered" evidence="3">
    <location>
        <begin position="329"/>
        <end position="395"/>
    </location>
</feature>
<gene>
    <name evidence="4" type="ORF">TSPGSL018_8521</name>
</gene>
<dbReference type="PANTHER" id="PTHR46241">
    <property type="entry name" value="ARMADILLO REPEAT-CONTAINING PROTEIN 4 ARMC4"/>
    <property type="match status" value="1"/>
</dbReference>
<feature type="coiled-coil region" evidence="2">
    <location>
        <begin position="98"/>
        <end position="131"/>
    </location>
</feature>
<dbReference type="InterPro" id="IPR011989">
    <property type="entry name" value="ARM-like"/>
</dbReference>
<keyword evidence="2" id="KW-0175">Coiled coil</keyword>
<evidence type="ECO:0000313" key="4">
    <source>
        <dbReference type="EMBL" id="JAC68517.1"/>
    </source>
</evidence>
<evidence type="ECO:0000256" key="3">
    <source>
        <dbReference type="SAM" id="MobiDB-lite"/>
    </source>
</evidence>
<dbReference type="PANTHER" id="PTHR46241:SF1">
    <property type="entry name" value="OUTER DYNEIN ARM-DOCKING COMPLEX SUBUNIT 2"/>
    <property type="match status" value="1"/>
</dbReference>
<feature type="non-terminal residue" evidence="4">
    <location>
        <position position="395"/>
    </location>
</feature>
<name>A0A061R6H4_9CHLO</name>
<evidence type="ECO:0000256" key="2">
    <source>
        <dbReference type="SAM" id="Coils"/>
    </source>
</evidence>
<dbReference type="SMART" id="SM00185">
    <property type="entry name" value="ARM"/>
    <property type="match status" value="3"/>
</dbReference>
<feature type="repeat" description="ARM" evidence="1">
    <location>
        <begin position="184"/>
        <end position="227"/>
    </location>
</feature>
<sequence length="395" mass="42391">MSKYGSLSTDELAARTIRCLSKTADPHWHGAYHASLDLLASRTVRKLTSMQRSLQAAATSEQRFEIAERDVETSDTPTDLLRAMLDMSTYLAALRPALQDLSELVSELRDALQLLADAEDLSSHVAKAEAEARATEFVVRLLQRLSGVDPETLESIFGVVELVLETAVMLSARPSCLELFREAGGLEVLVRMLDSQDYGPMLDRGAIALANLSESALNRYHLRRAGAMPVLVSLAGDAQPDDVRVSAATAIAIMCCTDQPCQDALRHADGITQLVKLANSRDLKVAQVAKLALDCATDGNRKNLSAMEGALREQQRAFGESFSRATRLLGGGGSLDGPHDEERARTAPAGLRHGRAAAAPRGDLSPRSEPSPLTGSPFSSPRRSALSTPPSTPPT</sequence>
<dbReference type="Gene3D" id="1.25.10.10">
    <property type="entry name" value="Leucine-rich Repeat Variant"/>
    <property type="match status" value="1"/>
</dbReference>
<dbReference type="InterPro" id="IPR016024">
    <property type="entry name" value="ARM-type_fold"/>
</dbReference>